<keyword evidence="12" id="KW-1185">Reference proteome</keyword>
<dbReference type="GO" id="GO:0005506">
    <property type="term" value="F:iron ion binding"/>
    <property type="evidence" value="ECO:0007669"/>
    <property type="project" value="InterPro"/>
</dbReference>
<dbReference type="PRINTS" id="PR00463">
    <property type="entry name" value="EP450I"/>
</dbReference>
<evidence type="ECO:0000313" key="12">
    <source>
        <dbReference type="Proteomes" id="UP000308730"/>
    </source>
</evidence>
<keyword evidence="4 9" id="KW-0349">Heme</keyword>
<gene>
    <name evidence="11" type="ORF">EUX98_g2557</name>
</gene>
<keyword evidence="8 10" id="KW-0503">Monooxygenase</keyword>
<evidence type="ECO:0000256" key="5">
    <source>
        <dbReference type="ARBA" id="ARBA00022723"/>
    </source>
</evidence>
<dbReference type="Pfam" id="PF00067">
    <property type="entry name" value="p450"/>
    <property type="match status" value="1"/>
</dbReference>
<comment type="cofactor">
    <cofactor evidence="1 9">
        <name>heme</name>
        <dbReference type="ChEBI" id="CHEBI:30413"/>
    </cofactor>
</comment>
<sequence>MEHNTIVSGSILIGLILYIVYKRLTRLSLNDIPGPAPESVWLGSMGQLGRSLVGKVDAAWLEKYGGVVHLKGPFGQDLLWVADGRALSFIFNQGYNFPKTNERVAFDTLATDYGLVTTDGDVHKRQRKVMQPAFGAPESKALFPIFSRCAESISAKWRDQLLDSSGQVSVFNMPTWISNAALDAIGEAAFDYNFGAINNEGNDFSRSYQSLMVHAYSSPPDLKIILDSLARFIPYTVLVFIYDHLPALRMLHENREEAHKFARQVLADKDAALAKGHHSRDILSILVRANNSEDASRRMTETEMIAQMRAILLAGHETTSTSLGWGLLELARRPEIQSRLRKEIHDIEAIVKLKGRGINASDVENMPYLQAIVKEILRLNPPAYHMQRCSKEDVAIPMSRPIITKSGKEIREVLVPKGTRIMLSIVGYNRDKTVWGADALEFNPDRWLDEKRQSSVQVGVYANLATFSGGVRSCIGWRFAIHEIQAFLIELVGNFEFTPTEACRNIRKEPCLIMAPIIEGEKPKGAQIPLKVTLARRET</sequence>
<dbReference type="AlphaFoldDB" id="A0A4S4MYS1"/>
<comment type="pathway">
    <text evidence="2">Secondary metabolite biosynthesis.</text>
</comment>
<dbReference type="EMBL" id="SGPM01000041">
    <property type="protein sequence ID" value="THH31652.1"/>
    <property type="molecule type" value="Genomic_DNA"/>
</dbReference>
<dbReference type="OrthoDB" id="1470350at2759"/>
<dbReference type="PROSITE" id="PS00086">
    <property type="entry name" value="CYTOCHROME_P450"/>
    <property type="match status" value="1"/>
</dbReference>
<dbReference type="SUPFAM" id="SSF48264">
    <property type="entry name" value="Cytochrome P450"/>
    <property type="match status" value="1"/>
</dbReference>
<evidence type="ECO:0000256" key="1">
    <source>
        <dbReference type="ARBA" id="ARBA00001971"/>
    </source>
</evidence>
<comment type="similarity">
    <text evidence="3 10">Belongs to the cytochrome P450 family.</text>
</comment>
<keyword evidence="7 9" id="KW-0408">Iron</keyword>
<dbReference type="Gene3D" id="1.10.630.10">
    <property type="entry name" value="Cytochrome P450"/>
    <property type="match status" value="1"/>
</dbReference>
<dbReference type="InterPro" id="IPR017972">
    <property type="entry name" value="Cyt_P450_CS"/>
</dbReference>
<dbReference type="InterPro" id="IPR001128">
    <property type="entry name" value="Cyt_P450"/>
</dbReference>
<keyword evidence="6 10" id="KW-0560">Oxidoreductase</keyword>
<dbReference type="PANTHER" id="PTHR24305:SF166">
    <property type="entry name" value="CYTOCHROME P450 12A4, MITOCHONDRIAL-RELATED"/>
    <property type="match status" value="1"/>
</dbReference>
<evidence type="ECO:0000256" key="10">
    <source>
        <dbReference type="RuleBase" id="RU000461"/>
    </source>
</evidence>
<dbReference type="GO" id="GO:0004497">
    <property type="term" value="F:monooxygenase activity"/>
    <property type="evidence" value="ECO:0007669"/>
    <property type="project" value="UniProtKB-KW"/>
</dbReference>
<evidence type="ECO:0000256" key="6">
    <source>
        <dbReference type="ARBA" id="ARBA00023002"/>
    </source>
</evidence>
<evidence type="ECO:0000256" key="2">
    <source>
        <dbReference type="ARBA" id="ARBA00005179"/>
    </source>
</evidence>
<evidence type="ECO:0000256" key="4">
    <source>
        <dbReference type="ARBA" id="ARBA00022617"/>
    </source>
</evidence>
<evidence type="ECO:0000313" key="11">
    <source>
        <dbReference type="EMBL" id="THH31652.1"/>
    </source>
</evidence>
<dbReference type="GO" id="GO:0016705">
    <property type="term" value="F:oxidoreductase activity, acting on paired donors, with incorporation or reduction of molecular oxygen"/>
    <property type="evidence" value="ECO:0007669"/>
    <property type="project" value="InterPro"/>
</dbReference>
<evidence type="ECO:0000256" key="3">
    <source>
        <dbReference type="ARBA" id="ARBA00010617"/>
    </source>
</evidence>
<accession>A0A4S4MYS1</accession>
<evidence type="ECO:0000256" key="8">
    <source>
        <dbReference type="ARBA" id="ARBA00023033"/>
    </source>
</evidence>
<dbReference type="CDD" id="cd11069">
    <property type="entry name" value="CYP_FUM15-like"/>
    <property type="match status" value="1"/>
</dbReference>
<protein>
    <recommendedName>
        <fullName evidence="13">Cytochrome P450</fullName>
    </recommendedName>
</protein>
<proteinExistence type="inferred from homology"/>
<dbReference type="PRINTS" id="PR00385">
    <property type="entry name" value="P450"/>
</dbReference>
<feature type="binding site" description="axial binding residue" evidence="9">
    <location>
        <position position="474"/>
    </location>
    <ligand>
        <name>heme</name>
        <dbReference type="ChEBI" id="CHEBI:30413"/>
    </ligand>
    <ligandPart>
        <name>Fe</name>
        <dbReference type="ChEBI" id="CHEBI:18248"/>
    </ligandPart>
</feature>
<evidence type="ECO:0000256" key="7">
    <source>
        <dbReference type="ARBA" id="ARBA00023004"/>
    </source>
</evidence>
<evidence type="ECO:0008006" key="13">
    <source>
        <dbReference type="Google" id="ProtNLM"/>
    </source>
</evidence>
<dbReference type="InterPro" id="IPR036396">
    <property type="entry name" value="Cyt_P450_sf"/>
</dbReference>
<name>A0A4S4MYS1_9APHY</name>
<organism evidence="11 12">
    <name type="scientific">Antrodiella citrinella</name>
    <dbReference type="NCBI Taxonomy" id="2447956"/>
    <lineage>
        <taxon>Eukaryota</taxon>
        <taxon>Fungi</taxon>
        <taxon>Dikarya</taxon>
        <taxon>Basidiomycota</taxon>
        <taxon>Agaricomycotina</taxon>
        <taxon>Agaricomycetes</taxon>
        <taxon>Polyporales</taxon>
        <taxon>Steccherinaceae</taxon>
        <taxon>Antrodiella</taxon>
    </lineage>
</organism>
<dbReference type="Proteomes" id="UP000308730">
    <property type="component" value="Unassembled WGS sequence"/>
</dbReference>
<dbReference type="InterPro" id="IPR002401">
    <property type="entry name" value="Cyt_P450_E_grp-I"/>
</dbReference>
<dbReference type="GO" id="GO:0020037">
    <property type="term" value="F:heme binding"/>
    <property type="evidence" value="ECO:0007669"/>
    <property type="project" value="InterPro"/>
</dbReference>
<keyword evidence="5 9" id="KW-0479">Metal-binding</keyword>
<reference evidence="11 12" key="1">
    <citation type="submission" date="2019-02" db="EMBL/GenBank/DDBJ databases">
        <title>Genome sequencing of the rare red list fungi Antrodiella citrinella (Flaviporus citrinellus).</title>
        <authorList>
            <person name="Buettner E."/>
            <person name="Kellner H."/>
        </authorList>
    </citation>
    <scope>NUCLEOTIDE SEQUENCE [LARGE SCALE GENOMIC DNA]</scope>
    <source>
        <strain evidence="11 12">DSM 108506</strain>
    </source>
</reference>
<dbReference type="PANTHER" id="PTHR24305">
    <property type="entry name" value="CYTOCHROME P450"/>
    <property type="match status" value="1"/>
</dbReference>
<evidence type="ECO:0000256" key="9">
    <source>
        <dbReference type="PIRSR" id="PIRSR602401-1"/>
    </source>
</evidence>
<dbReference type="InterPro" id="IPR050121">
    <property type="entry name" value="Cytochrome_P450_monoxygenase"/>
</dbReference>
<comment type="caution">
    <text evidence="11">The sequence shown here is derived from an EMBL/GenBank/DDBJ whole genome shotgun (WGS) entry which is preliminary data.</text>
</comment>